<protein>
    <submittedName>
        <fullName evidence="1">Uncharacterized protein</fullName>
    </submittedName>
</protein>
<comment type="caution">
    <text evidence="1">The sequence shown here is derived from an EMBL/GenBank/DDBJ whole genome shotgun (WGS) entry which is preliminary data.</text>
</comment>
<dbReference type="RefSeq" id="WP_188176398.1">
    <property type="nucleotide sequence ID" value="NZ_JACVVD010000008.1"/>
</dbReference>
<dbReference type="EMBL" id="JACVVD010000008">
    <property type="protein sequence ID" value="MBD0382598.1"/>
    <property type="molecule type" value="Genomic_DNA"/>
</dbReference>
<organism evidence="1 2">
    <name type="scientific">Paenibacillus sedimenti</name>
    <dbReference type="NCBI Taxonomy" id="2770274"/>
    <lineage>
        <taxon>Bacteria</taxon>
        <taxon>Bacillati</taxon>
        <taxon>Bacillota</taxon>
        <taxon>Bacilli</taxon>
        <taxon>Bacillales</taxon>
        <taxon>Paenibacillaceae</taxon>
        <taxon>Paenibacillus</taxon>
    </lineage>
</organism>
<sequence>MSYDIHITKADHWVDSEKNPITEEELERVSDLFHTYKGIPFFYQQGRITVCGADERVIGLLIDIANRLDARVQGDEGEYYCNDENKYPQPPECLKQDFGVSEINIPDEQQRFIESIGVNDEIQHPKYGVGQIIEVLGAGADKEFVVKFSDGERVKRLLAYYAAIQPVR</sequence>
<dbReference type="AlphaFoldDB" id="A0A926KUR5"/>
<gene>
    <name evidence="1" type="ORF">ICC18_20995</name>
</gene>
<dbReference type="Pfam" id="PF21196">
    <property type="entry name" value="PcrA_UvrD_tudor"/>
    <property type="match status" value="1"/>
</dbReference>
<accession>A0A926KUR5</accession>
<evidence type="ECO:0000313" key="2">
    <source>
        <dbReference type="Proteomes" id="UP000650466"/>
    </source>
</evidence>
<proteinExistence type="predicted"/>
<dbReference type="Proteomes" id="UP000650466">
    <property type="component" value="Unassembled WGS sequence"/>
</dbReference>
<name>A0A926KUR5_9BACL</name>
<evidence type="ECO:0000313" key="1">
    <source>
        <dbReference type="EMBL" id="MBD0382598.1"/>
    </source>
</evidence>
<keyword evidence="2" id="KW-1185">Reference proteome</keyword>
<reference evidence="1" key="1">
    <citation type="submission" date="2020-09" db="EMBL/GenBank/DDBJ databases">
        <title>Draft Genome Sequence of Paenibacillus sp. WST5.</title>
        <authorList>
            <person name="Bao Z."/>
        </authorList>
    </citation>
    <scope>NUCLEOTIDE SEQUENCE</scope>
    <source>
        <strain evidence="1">WST5</strain>
    </source>
</reference>